<evidence type="ECO:0000256" key="1">
    <source>
        <dbReference type="ARBA" id="ARBA00004123"/>
    </source>
</evidence>
<dbReference type="Gene3D" id="3.30.70.2460">
    <property type="entry name" value="Rad4, beta-hairpin domain BHD3"/>
    <property type="match status" value="1"/>
</dbReference>
<dbReference type="GO" id="GO:0003684">
    <property type="term" value="F:damaged DNA binding"/>
    <property type="evidence" value="ECO:0007669"/>
    <property type="project" value="InterPro"/>
</dbReference>
<keyword evidence="4" id="KW-0234">DNA repair</keyword>
<gene>
    <name evidence="10" type="ORF">DEBURN_LOCUS6438</name>
</gene>
<dbReference type="Proteomes" id="UP000789706">
    <property type="component" value="Unassembled WGS sequence"/>
</dbReference>
<feature type="compositionally biased region" description="Basic and acidic residues" evidence="6">
    <location>
        <begin position="14"/>
        <end position="35"/>
    </location>
</feature>
<reference evidence="10" key="1">
    <citation type="submission" date="2021-06" db="EMBL/GenBank/DDBJ databases">
        <authorList>
            <person name="Kallberg Y."/>
            <person name="Tangrot J."/>
            <person name="Rosling A."/>
        </authorList>
    </citation>
    <scope>NUCLEOTIDE SEQUENCE</scope>
    <source>
        <strain evidence="10">AZ414A</strain>
    </source>
</reference>
<feature type="domain" description="Rad4 beta-hairpin" evidence="7">
    <location>
        <begin position="485"/>
        <end position="536"/>
    </location>
</feature>
<dbReference type="OrthoDB" id="300780at2759"/>
<accession>A0A9N9ALQ9</accession>
<dbReference type="PANTHER" id="PTHR12135:SF0">
    <property type="entry name" value="DNA REPAIR PROTEIN COMPLEMENTING XP-C CELLS"/>
    <property type="match status" value="1"/>
</dbReference>
<evidence type="ECO:0000256" key="6">
    <source>
        <dbReference type="SAM" id="MobiDB-lite"/>
    </source>
</evidence>
<evidence type="ECO:0000256" key="4">
    <source>
        <dbReference type="ARBA" id="ARBA00023204"/>
    </source>
</evidence>
<dbReference type="InterPro" id="IPR042488">
    <property type="entry name" value="Rad4_BHD3_sf"/>
</dbReference>
<dbReference type="Gene3D" id="3.90.260.10">
    <property type="entry name" value="Transglutaminase-like"/>
    <property type="match status" value="1"/>
</dbReference>
<dbReference type="GO" id="GO:0003697">
    <property type="term" value="F:single-stranded DNA binding"/>
    <property type="evidence" value="ECO:0007669"/>
    <property type="project" value="TreeGrafter"/>
</dbReference>
<dbReference type="Gene3D" id="2.20.20.110">
    <property type="entry name" value="Rad4, beta-hairpin domain BHD1"/>
    <property type="match status" value="1"/>
</dbReference>
<dbReference type="Pfam" id="PF10403">
    <property type="entry name" value="BHD_1"/>
    <property type="match status" value="1"/>
</dbReference>
<dbReference type="InterPro" id="IPR038765">
    <property type="entry name" value="Papain-like_cys_pep_sf"/>
</dbReference>
<evidence type="ECO:0000313" key="11">
    <source>
        <dbReference type="Proteomes" id="UP000789706"/>
    </source>
</evidence>
<keyword evidence="11" id="KW-1185">Reference proteome</keyword>
<dbReference type="SMART" id="SM01030">
    <property type="entry name" value="BHD_1"/>
    <property type="match status" value="1"/>
</dbReference>
<keyword evidence="3" id="KW-0227">DNA damage</keyword>
<evidence type="ECO:0000256" key="3">
    <source>
        <dbReference type="ARBA" id="ARBA00022763"/>
    </source>
</evidence>
<dbReference type="GO" id="GO:0000111">
    <property type="term" value="C:nucleotide-excision repair factor 2 complex"/>
    <property type="evidence" value="ECO:0007669"/>
    <property type="project" value="TreeGrafter"/>
</dbReference>
<dbReference type="Pfam" id="PF03835">
    <property type="entry name" value="Rad4"/>
    <property type="match status" value="1"/>
</dbReference>
<evidence type="ECO:0000259" key="9">
    <source>
        <dbReference type="SMART" id="SM01032"/>
    </source>
</evidence>
<evidence type="ECO:0000259" key="8">
    <source>
        <dbReference type="SMART" id="SM01031"/>
    </source>
</evidence>
<keyword evidence="5" id="KW-0539">Nucleus</keyword>
<feature type="compositionally biased region" description="Acidic residues" evidence="6">
    <location>
        <begin position="116"/>
        <end position="127"/>
    </location>
</feature>
<comment type="subcellular location">
    <subcellularLocation>
        <location evidence="1">Nucleus</location>
    </subcellularLocation>
</comment>
<sequence length="740" mass="86228">MTLRSSARSASKQKSKEADTSDKEVTELKETDKILKKASSNDSMIIQEISNREPLRKNRKKLRNKGKGKAKYNDNEKSTTARQKVIQHSDGTESLLESIDSEWLQSNADKGKANEPNDEIEDEDDEEIWEEVDLSQYQSFQSFQSFQSSQSIESIDSQINDDLNDDSNEVIKITFSAPKIKYKPRGITKIERVIRQNLHKTHLLTLLAHGIIRNRWCDDPITQAMACSLIERDMLSLVDKALRPKDSTRGQLLITTLKELCNWWKKYFIISKPGLRYREYDEFGVDGIDKYDENFCEIHTSIKSFRRSLKMGEGSRDTSSQLFVALLRSFGIPARLIWRYKLSTQNKNNSIRKRKDREGDDDEYIPYLKKAASNSRKSQLNSSFLQKWMCVDPIRAIVSRPKTLEPLNNDKNNVMAYVVAYEQDGYIKDVTRRYTSQWGARTRKLRIPNNKDGSNWWDEVLAYYARPYEREQDKFEDASLVSMEISERIPTTINAFHNHPLYALERHLKKFEIIFPKDKILGHIRGEPIYRRNNVKQLHTAETWLKEGRQEGEQPVKYVKSRAYTLTKRRLSNMSLSGEGNVPESGLYGEWQTEEYKSEPVIDGIIPKNKYGNVYLFKPSMCPPGGVHLPYNGIWTMAKNFGFDYGIAVVGFEFVSQRCIPVLNGIIVAEEYAELLTEAWTEHKKRIEEINREKKSKEAFSRWKKLIIGLQIRQRLKEDYITRDEEDLSLEYREQIIDDE</sequence>
<dbReference type="FunFam" id="3.30.70.2460:FF:000001">
    <property type="entry name" value="DNA repair protein Rad4 family"/>
    <property type="match status" value="1"/>
</dbReference>
<dbReference type="EMBL" id="CAJVPK010000662">
    <property type="protein sequence ID" value="CAG8537347.1"/>
    <property type="molecule type" value="Genomic_DNA"/>
</dbReference>
<dbReference type="SUPFAM" id="SSF54001">
    <property type="entry name" value="Cysteine proteinases"/>
    <property type="match status" value="1"/>
</dbReference>
<protein>
    <submittedName>
        <fullName evidence="10">5718_t:CDS:1</fullName>
    </submittedName>
</protein>
<dbReference type="InterPro" id="IPR018325">
    <property type="entry name" value="Rad4/PNGase_transGLS-fold"/>
</dbReference>
<evidence type="ECO:0000256" key="5">
    <source>
        <dbReference type="ARBA" id="ARBA00023242"/>
    </source>
</evidence>
<dbReference type="AlphaFoldDB" id="A0A9N9ALQ9"/>
<dbReference type="InterPro" id="IPR018328">
    <property type="entry name" value="Rad4_beta-hairpin_dom3"/>
</dbReference>
<evidence type="ECO:0000313" key="10">
    <source>
        <dbReference type="EMBL" id="CAG8537347.1"/>
    </source>
</evidence>
<feature type="compositionally biased region" description="Low complexity" evidence="6">
    <location>
        <begin position="1"/>
        <end position="12"/>
    </location>
</feature>
<comment type="caution">
    <text evidence="10">The sequence shown here is derived from an EMBL/GenBank/DDBJ whole genome shotgun (WGS) entry which is preliminary data.</text>
</comment>
<evidence type="ECO:0000256" key="2">
    <source>
        <dbReference type="ARBA" id="ARBA00009525"/>
    </source>
</evidence>
<comment type="similarity">
    <text evidence="2">Belongs to the XPC family.</text>
</comment>
<dbReference type="InterPro" id="IPR036985">
    <property type="entry name" value="Transglutaminase-like_sf"/>
</dbReference>
<dbReference type="GO" id="GO:0006298">
    <property type="term" value="P:mismatch repair"/>
    <property type="evidence" value="ECO:0007669"/>
    <property type="project" value="TreeGrafter"/>
</dbReference>
<feature type="region of interest" description="Disordered" evidence="6">
    <location>
        <begin position="105"/>
        <end position="127"/>
    </location>
</feature>
<dbReference type="InterPro" id="IPR018326">
    <property type="entry name" value="Rad4_beta-hairpin_dom1"/>
</dbReference>
<dbReference type="GO" id="GO:0006289">
    <property type="term" value="P:nucleotide-excision repair"/>
    <property type="evidence" value="ECO:0007669"/>
    <property type="project" value="InterPro"/>
</dbReference>
<dbReference type="PANTHER" id="PTHR12135">
    <property type="entry name" value="DNA REPAIR PROTEIN XP-C / RAD4"/>
    <property type="match status" value="1"/>
</dbReference>
<feature type="domain" description="Rad4 beta-hairpin" evidence="9">
    <location>
        <begin position="606"/>
        <end position="680"/>
    </location>
</feature>
<dbReference type="Pfam" id="PF10404">
    <property type="entry name" value="BHD_2"/>
    <property type="match status" value="1"/>
</dbReference>
<dbReference type="InterPro" id="IPR002931">
    <property type="entry name" value="Transglutaminase-like"/>
</dbReference>
<dbReference type="Pfam" id="PF10405">
    <property type="entry name" value="BHD_3"/>
    <property type="match status" value="1"/>
</dbReference>
<organism evidence="10 11">
    <name type="scientific">Diversispora eburnea</name>
    <dbReference type="NCBI Taxonomy" id="1213867"/>
    <lineage>
        <taxon>Eukaryota</taxon>
        <taxon>Fungi</taxon>
        <taxon>Fungi incertae sedis</taxon>
        <taxon>Mucoromycota</taxon>
        <taxon>Glomeromycotina</taxon>
        <taxon>Glomeromycetes</taxon>
        <taxon>Diversisporales</taxon>
        <taxon>Diversisporaceae</taxon>
        <taxon>Diversispora</taxon>
    </lineage>
</organism>
<dbReference type="GO" id="GO:0071942">
    <property type="term" value="C:XPC complex"/>
    <property type="evidence" value="ECO:0007669"/>
    <property type="project" value="TreeGrafter"/>
</dbReference>
<dbReference type="GO" id="GO:0005737">
    <property type="term" value="C:cytoplasm"/>
    <property type="evidence" value="ECO:0007669"/>
    <property type="project" value="TreeGrafter"/>
</dbReference>
<dbReference type="Pfam" id="PF01841">
    <property type="entry name" value="Transglut_core"/>
    <property type="match status" value="1"/>
</dbReference>
<dbReference type="SMART" id="SM01032">
    <property type="entry name" value="BHD_3"/>
    <property type="match status" value="1"/>
</dbReference>
<dbReference type="InterPro" id="IPR004583">
    <property type="entry name" value="DNA_repair_Rad4"/>
</dbReference>
<dbReference type="SMART" id="SM01031">
    <property type="entry name" value="BHD_2"/>
    <property type="match status" value="1"/>
</dbReference>
<dbReference type="InterPro" id="IPR018327">
    <property type="entry name" value="BHD_2"/>
</dbReference>
<name>A0A9N9ALQ9_9GLOM</name>
<evidence type="ECO:0000259" key="7">
    <source>
        <dbReference type="SMART" id="SM01030"/>
    </source>
</evidence>
<feature type="compositionally biased region" description="Basic residues" evidence="6">
    <location>
        <begin position="57"/>
        <end position="70"/>
    </location>
</feature>
<feature type="region of interest" description="Disordered" evidence="6">
    <location>
        <begin position="1"/>
        <end position="92"/>
    </location>
</feature>
<proteinExistence type="inferred from homology"/>
<feature type="domain" description="Rad4 beta-hairpin" evidence="8">
    <location>
        <begin position="538"/>
        <end position="599"/>
    </location>
</feature>